<dbReference type="AlphaFoldDB" id="A0A9X4M7R5"/>
<dbReference type="Proteomes" id="UP001152755">
    <property type="component" value="Unassembled WGS sequence"/>
</dbReference>
<dbReference type="CDD" id="cd00719">
    <property type="entry name" value="GIY-YIG_SF"/>
    <property type="match status" value="1"/>
</dbReference>
<protein>
    <submittedName>
        <fullName evidence="1">GIY-YIG nuclease family protein</fullName>
    </submittedName>
</protein>
<dbReference type="EMBL" id="JANRHA010000010">
    <property type="protein sequence ID" value="MDG3015841.1"/>
    <property type="molecule type" value="Genomic_DNA"/>
</dbReference>
<proteinExistence type="predicted"/>
<comment type="caution">
    <text evidence="1">The sequence shown here is derived from an EMBL/GenBank/DDBJ whole genome shotgun (WGS) entry which is preliminary data.</text>
</comment>
<accession>A0A9X4M7R5</accession>
<sequence length="363" mass="40797">MDARHTVGRTNESGARFLLQPMSLRVPAGGDVVDQLLDLHRTRSTMANLPPRRFRSFPTDSFDSLSMHFPEGVSRRGVYVLTFEDESRYVGQSVDVVTRCSAHRRRWDDTVSIAFTEVTSTESLDTVEREVLATVARDHPVRNIALVANVTYPSPSVNTVIEPAQLIDWFATSHQHDAAPRLDDVDQRLKTVVKFKELSALQEFDAIADGVRAYVQACVPAPRTTERHLWALTSLPSTGKTRRLRRLSALSVGPVETLVVLEITDENDRMVGGFLNLAPPRGKDKVLLAASVARHRFAHEDTDVYANAGLVTQLWFDDMAMLEQMMRSKVIVRLARNLTVSLMFKGRTSYGHYHDFNLADHMV</sequence>
<dbReference type="RefSeq" id="WP_332520276.1">
    <property type="nucleotide sequence ID" value="NZ_JANRHA010000010.1"/>
</dbReference>
<evidence type="ECO:0000313" key="2">
    <source>
        <dbReference type="Proteomes" id="UP001152755"/>
    </source>
</evidence>
<keyword evidence="2" id="KW-1185">Reference proteome</keyword>
<evidence type="ECO:0000313" key="1">
    <source>
        <dbReference type="EMBL" id="MDG3015841.1"/>
    </source>
</evidence>
<name>A0A9X4M7R5_9ACTN</name>
<organism evidence="1 2">
    <name type="scientific">Speluncibacter jeojiensis</name>
    <dbReference type="NCBI Taxonomy" id="2710754"/>
    <lineage>
        <taxon>Bacteria</taxon>
        <taxon>Bacillati</taxon>
        <taxon>Actinomycetota</taxon>
        <taxon>Actinomycetes</taxon>
        <taxon>Mycobacteriales</taxon>
        <taxon>Speluncibacteraceae</taxon>
        <taxon>Speluncibacter</taxon>
    </lineage>
</organism>
<reference evidence="1" key="1">
    <citation type="submission" date="2022-08" db="EMBL/GenBank/DDBJ databases">
        <title>Genome analysis of Corynebacteriales strain.</title>
        <authorList>
            <person name="Lee S.D."/>
        </authorList>
    </citation>
    <scope>NUCLEOTIDE SEQUENCE</scope>
    <source>
        <strain evidence="1">D3-21</strain>
    </source>
</reference>
<gene>
    <name evidence="1" type="ORF">NVS88_14865</name>
</gene>